<dbReference type="Proteomes" id="UP001249959">
    <property type="component" value="Unassembled WGS sequence"/>
</dbReference>
<proteinExistence type="predicted"/>
<comment type="caution">
    <text evidence="2">The sequence shown here is derived from an EMBL/GenBank/DDBJ whole genome shotgun (WGS) entry which is preliminary data.</text>
</comment>
<evidence type="ECO:0008006" key="4">
    <source>
        <dbReference type="Google" id="ProtNLM"/>
    </source>
</evidence>
<accession>A0ABU3TSD7</accession>
<keyword evidence="1" id="KW-0732">Signal</keyword>
<name>A0ABU3TSD7_9BACT</name>
<feature type="chain" id="PRO_5046118315" description="Lipocalin-like domain-containing protein" evidence="1">
    <location>
        <begin position="24"/>
        <end position="159"/>
    </location>
</feature>
<keyword evidence="3" id="KW-1185">Reference proteome</keyword>
<organism evidence="2 3">
    <name type="scientific">Aquirufa regiilacus</name>
    <dbReference type="NCBI Taxonomy" id="3024868"/>
    <lineage>
        <taxon>Bacteria</taxon>
        <taxon>Pseudomonadati</taxon>
        <taxon>Bacteroidota</taxon>
        <taxon>Cytophagia</taxon>
        <taxon>Cytophagales</taxon>
        <taxon>Flectobacillaceae</taxon>
        <taxon>Aquirufa</taxon>
    </lineage>
</organism>
<evidence type="ECO:0000313" key="3">
    <source>
        <dbReference type="Proteomes" id="UP001249959"/>
    </source>
</evidence>
<sequence length="159" mass="16455">MKIFQGLLICLLSVQLLSCGSSAGSDPAPTPQPTVSQLVSKSWSVSAASWDGVTQYSKGATSNLVSGYSQFKLDLTSSTSASLTEFDGRKFTGTYTLSVDNKKITLNGLTSSEGAPSGTNGTLEFNIVGTPSASALSLETSSTYIKASNKKVSLALVNP</sequence>
<evidence type="ECO:0000313" key="2">
    <source>
        <dbReference type="EMBL" id="MDU0808780.1"/>
    </source>
</evidence>
<feature type="signal peptide" evidence="1">
    <location>
        <begin position="1"/>
        <end position="23"/>
    </location>
</feature>
<dbReference type="EMBL" id="JAVNWW010000002">
    <property type="protein sequence ID" value="MDU0808780.1"/>
    <property type="molecule type" value="Genomic_DNA"/>
</dbReference>
<dbReference type="RefSeq" id="WP_316070556.1">
    <property type="nucleotide sequence ID" value="NZ_JAVNWW010000002.1"/>
</dbReference>
<evidence type="ECO:0000256" key="1">
    <source>
        <dbReference type="SAM" id="SignalP"/>
    </source>
</evidence>
<protein>
    <recommendedName>
        <fullName evidence="4">Lipocalin-like domain-containing protein</fullName>
    </recommendedName>
</protein>
<reference evidence="2 3" key="1">
    <citation type="submission" date="2023-09" db="EMBL/GenBank/DDBJ databases">
        <title>Aquirufa genomes.</title>
        <authorList>
            <person name="Pitt A."/>
        </authorList>
    </citation>
    <scope>NUCLEOTIDE SEQUENCE [LARGE SCALE GENOMIC DNA]</scope>
    <source>
        <strain evidence="2 3">LEOWEIH-7C</strain>
    </source>
</reference>
<gene>
    <name evidence="2" type="ORF">PQG45_07015</name>
</gene>